<name>A0ABR0Q528_GOSAR</name>
<evidence type="ECO:0000313" key="2">
    <source>
        <dbReference type="EMBL" id="KAK5834093.1"/>
    </source>
</evidence>
<feature type="compositionally biased region" description="Basic and acidic residues" evidence="1">
    <location>
        <begin position="35"/>
        <end position="47"/>
    </location>
</feature>
<organism evidence="2 3">
    <name type="scientific">Gossypium arboreum</name>
    <name type="common">Tree cotton</name>
    <name type="synonym">Gossypium nanking</name>
    <dbReference type="NCBI Taxonomy" id="29729"/>
    <lineage>
        <taxon>Eukaryota</taxon>
        <taxon>Viridiplantae</taxon>
        <taxon>Streptophyta</taxon>
        <taxon>Embryophyta</taxon>
        <taxon>Tracheophyta</taxon>
        <taxon>Spermatophyta</taxon>
        <taxon>Magnoliopsida</taxon>
        <taxon>eudicotyledons</taxon>
        <taxon>Gunneridae</taxon>
        <taxon>Pentapetalae</taxon>
        <taxon>rosids</taxon>
        <taxon>malvids</taxon>
        <taxon>Malvales</taxon>
        <taxon>Malvaceae</taxon>
        <taxon>Malvoideae</taxon>
        <taxon>Gossypium</taxon>
    </lineage>
</organism>
<feature type="compositionally biased region" description="Polar residues" evidence="1">
    <location>
        <begin position="173"/>
        <end position="191"/>
    </location>
</feature>
<accession>A0ABR0Q528</accession>
<proteinExistence type="predicted"/>
<reference evidence="2 3" key="1">
    <citation type="submission" date="2023-03" db="EMBL/GenBank/DDBJ databases">
        <title>WGS of Gossypium arboreum.</title>
        <authorList>
            <person name="Yu D."/>
        </authorList>
    </citation>
    <scope>NUCLEOTIDE SEQUENCE [LARGE SCALE GENOMIC DNA]</scope>
    <source>
        <tissue evidence="2">Leaf</tissue>
    </source>
</reference>
<evidence type="ECO:0000256" key="1">
    <source>
        <dbReference type="SAM" id="MobiDB-lite"/>
    </source>
</evidence>
<gene>
    <name evidence="2" type="ORF">PVK06_017966</name>
</gene>
<feature type="region of interest" description="Disordered" evidence="1">
    <location>
        <begin position="173"/>
        <end position="196"/>
    </location>
</feature>
<feature type="region of interest" description="Disordered" evidence="1">
    <location>
        <begin position="35"/>
        <end position="60"/>
    </location>
</feature>
<protein>
    <submittedName>
        <fullName evidence="2">Uncharacterized protein</fullName>
    </submittedName>
</protein>
<keyword evidence="3" id="KW-1185">Reference proteome</keyword>
<comment type="caution">
    <text evidence="2">The sequence shown here is derived from an EMBL/GenBank/DDBJ whole genome shotgun (WGS) entry which is preliminary data.</text>
</comment>
<dbReference type="EMBL" id="JARKNE010000005">
    <property type="protein sequence ID" value="KAK5834093.1"/>
    <property type="molecule type" value="Genomic_DNA"/>
</dbReference>
<sequence>MGENFSMMNNFEKMDVLIITKQVKRIEEVIKIEEGREEETSSEKESVTKTVPETSSEGSRRDGIVEVITTDLENEGRGSGTQVFSDEGFIEDHNLQGNVLSIPDVGETNATLSVNIISDLQNMGLGLELEQLNILETQCEEVCGLGQVSNDEVENIVSGANVERKYVNQLNCANTEGSPKSKQNQNTSSDSESQRGRIFSSEIKGDIIQIRPSKRKKKALNKKIRSMREIQDTILISKEKLKRDRGLRKQKRKGI</sequence>
<dbReference type="Proteomes" id="UP001358586">
    <property type="component" value="Chromosome 5"/>
</dbReference>
<evidence type="ECO:0000313" key="3">
    <source>
        <dbReference type="Proteomes" id="UP001358586"/>
    </source>
</evidence>